<evidence type="ECO:0000313" key="2">
    <source>
        <dbReference type="EMBL" id="AUZ87623.1"/>
    </source>
</evidence>
<evidence type="ECO:0000313" key="3">
    <source>
        <dbReference type="Proteomes" id="UP000239187"/>
    </source>
</evidence>
<gene>
    <name evidence="2" type="ORF">CVO76_08255</name>
</gene>
<protein>
    <submittedName>
        <fullName evidence="2">Uncharacterized protein</fullName>
    </submittedName>
</protein>
<dbReference type="EMBL" id="CP024915">
    <property type="protein sequence ID" value="AUZ87623.1"/>
    <property type="molecule type" value="Genomic_DNA"/>
</dbReference>
<sequence length="175" mass="19339">MASNNDSYRISKSRTRSSGQQLASFESGMRTDPYLNGAEQTGIGHSWGLANVTSSEVAGARYDKVISLAGAGMLPDWEPRPTTEYSNLYYDDVLIHGQGATNLFTNRGVVWDGNNPIHRDEFDQYFYRGPDDDELDGAINSVEEGNIIMDNHSLIATDSEDNLKALNNMLKIVGR</sequence>
<feature type="region of interest" description="Disordered" evidence="1">
    <location>
        <begin position="1"/>
        <end position="30"/>
    </location>
</feature>
<dbReference type="RefSeq" id="WP_208741626.1">
    <property type="nucleotide sequence ID" value="NZ_CP024915.1"/>
</dbReference>
<accession>A0A2L0UEC2</accession>
<organism evidence="2 3">
    <name type="scientific">Arthrobacter agilis</name>
    <dbReference type="NCBI Taxonomy" id="37921"/>
    <lineage>
        <taxon>Bacteria</taxon>
        <taxon>Bacillati</taxon>
        <taxon>Actinomycetota</taxon>
        <taxon>Actinomycetes</taxon>
        <taxon>Micrococcales</taxon>
        <taxon>Micrococcaceae</taxon>
        <taxon>Arthrobacter</taxon>
    </lineage>
</organism>
<reference evidence="2 3" key="1">
    <citation type="submission" date="2017-11" db="EMBL/GenBank/DDBJ databases">
        <title>Draft genome of Arthrobacter agilis strain UMCV2, a plant growth-promoting rhizobacterium and biocontrol capacity of phytopathogenic fungi.</title>
        <authorList>
            <person name="Martinez-Camara R."/>
            <person name="Santoyo G."/>
            <person name="Moreno-Hagelsieb G."/>
            <person name="Valencia-Cantero E."/>
        </authorList>
    </citation>
    <scope>NUCLEOTIDE SEQUENCE [LARGE SCALE GENOMIC DNA]</scope>
    <source>
        <strain evidence="2 3">UMCV2</strain>
    </source>
</reference>
<evidence type="ECO:0000256" key="1">
    <source>
        <dbReference type="SAM" id="MobiDB-lite"/>
    </source>
</evidence>
<feature type="compositionally biased region" description="Polar residues" evidence="1">
    <location>
        <begin position="1"/>
        <end position="24"/>
    </location>
</feature>
<name>A0A2L0UEC2_9MICC</name>
<dbReference type="Proteomes" id="UP000239187">
    <property type="component" value="Chromosome"/>
</dbReference>
<dbReference type="AlphaFoldDB" id="A0A2L0UEC2"/>
<proteinExistence type="predicted"/>